<feature type="domain" description="VTT" evidence="7">
    <location>
        <begin position="69"/>
        <end position="184"/>
    </location>
</feature>
<keyword evidence="3 6" id="KW-0812">Transmembrane</keyword>
<dbReference type="AlphaFoldDB" id="A0A418XZ96"/>
<evidence type="ECO:0000313" key="9">
    <source>
        <dbReference type="Proteomes" id="UP000283734"/>
    </source>
</evidence>
<dbReference type="EMBL" id="QYYA01000002">
    <property type="protein sequence ID" value="RJG18348.1"/>
    <property type="molecule type" value="Genomic_DNA"/>
</dbReference>
<evidence type="ECO:0000259" key="7">
    <source>
        <dbReference type="Pfam" id="PF09335"/>
    </source>
</evidence>
<keyword evidence="5 6" id="KW-0472">Membrane</keyword>
<protein>
    <recommendedName>
        <fullName evidence="6">TVP38/TMEM64 family membrane protein</fullName>
    </recommendedName>
</protein>
<accession>A0A418XZ96</accession>
<keyword evidence="4 6" id="KW-1133">Transmembrane helix</keyword>
<gene>
    <name evidence="8" type="ORF">D4A39_07705</name>
</gene>
<dbReference type="InterPro" id="IPR032816">
    <property type="entry name" value="VTT_dom"/>
</dbReference>
<proteinExistence type="inferred from homology"/>
<sequence length="193" mass="20938">MSLSSLTLTRYRRLIMLVMIVALVLITVELSGLREQMSVSFLRAQLEANPVTGVLAFVLVFVIGNLIQLPGWIFLVAAILALGTVMGGLVTYLAAVTSCLVTFTLVRGLGGNALREINNPWAKSILARLDTHPIRSVALLRILLQTMPALNYTLGLSGVPLRPYLVGTLIGLPIPIALYCLFFDRVLLLLPIG</sequence>
<dbReference type="PANTHER" id="PTHR12677">
    <property type="entry name" value="GOLGI APPARATUS MEMBRANE PROTEIN TVP38-RELATED"/>
    <property type="match status" value="1"/>
</dbReference>
<dbReference type="RefSeq" id="WP_031226621.1">
    <property type="nucleotide sequence ID" value="NZ_CAXGPP010000077.1"/>
</dbReference>
<evidence type="ECO:0000256" key="2">
    <source>
        <dbReference type="ARBA" id="ARBA00022475"/>
    </source>
</evidence>
<comment type="similarity">
    <text evidence="6">Belongs to the TVP38/TMEM64 family.</text>
</comment>
<dbReference type="OrthoDB" id="5298167at2"/>
<dbReference type="Pfam" id="PF09335">
    <property type="entry name" value="VTT_dom"/>
    <property type="match status" value="1"/>
</dbReference>
<dbReference type="GO" id="GO:0005886">
    <property type="term" value="C:plasma membrane"/>
    <property type="evidence" value="ECO:0007669"/>
    <property type="project" value="UniProtKB-SubCell"/>
</dbReference>
<evidence type="ECO:0000256" key="4">
    <source>
        <dbReference type="ARBA" id="ARBA00022989"/>
    </source>
</evidence>
<feature type="transmembrane region" description="Helical" evidence="6">
    <location>
        <begin position="73"/>
        <end position="106"/>
    </location>
</feature>
<feature type="transmembrane region" description="Helical" evidence="6">
    <location>
        <begin position="46"/>
        <end position="67"/>
    </location>
</feature>
<feature type="transmembrane region" description="Helical" evidence="6">
    <location>
        <begin position="164"/>
        <end position="183"/>
    </location>
</feature>
<evidence type="ECO:0000256" key="3">
    <source>
        <dbReference type="ARBA" id="ARBA00022692"/>
    </source>
</evidence>
<evidence type="ECO:0000313" key="8">
    <source>
        <dbReference type="EMBL" id="RJG18348.1"/>
    </source>
</evidence>
<dbReference type="Proteomes" id="UP000283734">
    <property type="component" value="Unassembled WGS sequence"/>
</dbReference>
<keyword evidence="2 6" id="KW-1003">Cell membrane</keyword>
<comment type="caution">
    <text evidence="8">The sequence shown here is derived from an EMBL/GenBank/DDBJ whole genome shotgun (WGS) entry which is preliminary data.</text>
</comment>
<dbReference type="PANTHER" id="PTHR12677:SF59">
    <property type="entry name" value="GOLGI APPARATUS MEMBRANE PROTEIN TVP38-RELATED"/>
    <property type="match status" value="1"/>
</dbReference>
<evidence type="ECO:0000256" key="5">
    <source>
        <dbReference type="ARBA" id="ARBA00023136"/>
    </source>
</evidence>
<reference evidence="8 9" key="1">
    <citation type="submission" date="2018-09" db="EMBL/GenBank/DDBJ databases">
        <title>Alcanivorax profundi sp. nov., isolated from 1000 m-depth seawater of the Mariana Trench.</title>
        <authorList>
            <person name="Liu J."/>
        </authorList>
    </citation>
    <scope>NUCLEOTIDE SEQUENCE [LARGE SCALE GENOMIC DNA]</scope>
    <source>
        <strain evidence="8 9">MTEO17</strain>
    </source>
</reference>
<evidence type="ECO:0000256" key="1">
    <source>
        <dbReference type="ARBA" id="ARBA00004651"/>
    </source>
</evidence>
<dbReference type="InterPro" id="IPR015414">
    <property type="entry name" value="TMEM64"/>
</dbReference>
<keyword evidence="9" id="KW-1185">Reference proteome</keyword>
<feature type="transmembrane region" description="Helical" evidence="6">
    <location>
        <begin position="14"/>
        <end position="34"/>
    </location>
</feature>
<name>A0A418XZ96_9GAMM</name>
<evidence type="ECO:0000256" key="6">
    <source>
        <dbReference type="RuleBase" id="RU366058"/>
    </source>
</evidence>
<organism evidence="8 9">
    <name type="scientific">Alcanivorax profundi</name>
    <dbReference type="NCBI Taxonomy" id="2338368"/>
    <lineage>
        <taxon>Bacteria</taxon>
        <taxon>Pseudomonadati</taxon>
        <taxon>Pseudomonadota</taxon>
        <taxon>Gammaproteobacteria</taxon>
        <taxon>Oceanospirillales</taxon>
        <taxon>Alcanivoracaceae</taxon>
        <taxon>Alcanivorax</taxon>
    </lineage>
</organism>
<comment type="subcellular location">
    <subcellularLocation>
        <location evidence="1 6">Cell membrane</location>
        <topology evidence="1 6">Multi-pass membrane protein</topology>
    </subcellularLocation>
</comment>
<comment type="caution">
    <text evidence="6">Lacks conserved residue(s) required for the propagation of feature annotation.</text>
</comment>